<evidence type="ECO:0000256" key="9">
    <source>
        <dbReference type="RuleBase" id="RU369079"/>
    </source>
</evidence>
<evidence type="ECO:0000256" key="8">
    <source>
        <dbReference type="ARBA" id="ARBA00038436"/>
    </source>
</evidence>
<evidence type="ECO:0000313" key="11">
    <source>
        <dbReference type="EMBL" id="QKV19171.1"/>
    </source>
</evidence>
<feature type="transmembrane region" description="Helical" evidence="9">
    <location>
        <begin position="142"/>
        <end position="164"/>
    </location>
</feature>
<feature type="domain" description="Tripartite ATP-independent periplasmic transporters DctQ component" evidence="10">
    <location>
        <begin position="38"/>
        <end position="168"/>
    </location>
</feature>
<keyword evidence="4 9" id="KW-0997">Cell inner membrane</keyword>
<reference evidence="11 12" key="1">
    <citation type="submission" date="2020-06" db="EMBL/GenBank/DDBJ databases">
        <title>Oricola thermophila sp. nov. isolated from a tidal sediments.</title>
        <authorList>
            <person name="Kwon K.K."/>
            <person name="Yang S.-H."/>
            <person name="Park M.-J."/>
        </authorList>
    </citation>
    <scope>NUCLEOTIDE SEQUENCE [LARGE SCALE GENOMIC DNA]</scope>
    <source>
        <strain evidence="11 12">MEBiC13590</strain>
    </source>
</reference>
<dbReference type="InterPro" id="IPR007387">
    <property type="entry name" value="TRAP_DctQ"/>
</dbReference>
<dbReference type="PANTHER" id="PTHR35011:SF10">
    <property type="entry name" value="TRAP TRANSPORTER SMALL PERMEASE PROTEIN"/>
    <property type="match status" value="1"/>
</dbReference>
<dbReference type="Pfam" id="PF04290">
    <property type="entry name" value="DctQ"/>
    <property type="match status" value="1"/>
</dbReference>
<evidence type="ECO:0000256" key="6">
    <source>
        <dbReference type="ARBA" id="ARBA00022989"/>
    </source>
</evidence>
<dbReference type="PANTHER" id="PTHR35011">
    <property type="entry name" value="2,3-DIKETO-L-GULONATE TRAP TRANSPORTER SMALL PERMEASE PROTEIN YIAM"/>
    <property type="match status" value="1"/>
</dbReference>
<dbReference type="GO" id="GO:0022857">
    <property type="term" value="F:transmembrane transporter activity"/>
    <property type="evidence" value="ECO:0007669"/>
    <property type="project" value="UniProtKB-UniRule"/>
</dbReference>
<keyword evidence="3" id="KW-1003">Cell membrane</keyword>
<dbReference type="AlphaFoldDB" id="A0A6N1VDW4"/>
<dbReference type="RefSeq" id="WP_175277063.1">
    <property type="nucleotide sequence ID" value="NZ_CP054836.1"/>
</dbReference>
<feature type="transmembrane region" description="Helical" evidence="9">
    <location>
        <begin position="61"/>
        <end position="78"/>
    </location>
</feature>
<evidence type="ECO:0000313" key="12">
    <source>
        <dbReference type="Proteomes" id="UP000509367"/>
    </source>
</evidence>
<comment type="similarity">
    <text evidence="8 9">Belongs to the TRAP transporter small permease family.</text>
</comment>
<dbReference type="Proteomes" id="UP000509367">
    <property type="component" value="Chromosome"/>
</dbReference>
<dbReference type="KEGG" id="orm:HTY61_12245"/>
<feature type="transmembrane region" description="Helical" evidence="9">
    <location>
        <begin position="99"/>
        <end position="122"/>
    </location>
</feature>
<proteinExistence type="inferred from homology"/>
<dbReference type="EMBL" id="CP054836">
    <property type="protein sequence ID" value="QKV19171.1"/>
    <property type="molecule type" value="Genomic_DNA"/>
</dbReference>
<dbReference type="GO" id="GO:0015740">
    <property type="term" value="P:C4-dicarboxylate transport"/>
    <property type="evidence" value="ECO:0007669"/>
    <property type="project" value="TreeGrafter"/>
</dbReference>
<evidence type="ECO:0000256" key="4">
    <source>
        <dbReference type="ARBA" id="ARBA00022519"/>
    </source>
</evidence>
<keyword evidence="6 9" id="KW-1133">Transmembrane helix</keyword>
<keyword evidence="5 9" id="KW-0812">Transmembrane</keyword>
<feature type="transmembrane region" description="Helical" evidence="9">
    <location>
        <begin position="21"/>
        <end position="49"/>
    </location>
</feature>
<comment type="subunit">
    <text evidence="9">The complex comprises the extracytoplasmic solute receptor protein and the two transmembrane proteins.</text>
</comment>
<evidence type="ECO:0000259" key="10">
    <source>
        <dbReference type="Pfam" id="PF04290"/>
    </source>
</evidence>
<sequence>MTDEAAVKKPRGLAHSTTVGWAVRVLTVLSSVSLVLLLVATFAGVVMRYVFGTPILGSNEIIQLVSVALVMLAMPVAAQHEDHIRVDVMDGVIGAWGRFVGDLLARAIAAFLLYRLALRAWAKLKDAAEFGDATNMLAIPLWPFYGLIVLGSVLYAVVLVLQFVDVLRTGANRNE</sequence>
<evidence type="ECO:0000256" key="2">
    <source>
        <dbReference type="ARBA" id="ARBA00022448"/>
    </source>
</evidence>
<name>A0A6N1VDW4_9HYPH</name>
<keyword evidence="12" id="KW-1185">Reference proteome</keyword>
<evidence type="ECO:0000256" key="1">
    <source>
        <dbReference type="ARBA" id="ARBA00004429"/>
    </source>
</evidence>
<evidence type="ECO:0000256" key="3">
    <source>
        <dbReference type="ARBA" id="ARBA00022475"/>
    </source>
</evidence>
<accession>A0A6N1VDW4</accession>
<keyword evidence="7 9" id="KW-0472">Membrane</keyword>
<comment type="subcellular location">
    <subcellularLocation>
        <location evidence="1 9">Cell inner membrane</location>
        <topology evidence="1 9">Multi-pass membrane protein</topology>
    </subcellularLocation>
</comment>
<evidence type="ECO:0000256" key="5">
    <source>
        <dbReference type="ARBA" id="ARBA00022692"/>
    </source>
</evidence>
<evidence type="ECO:0000256" key="7">
    <source>
        <dbReference type="ARBA" id="ARBA00023136"/>
    </source>
</evidence>
<gene>
    <name evidence="11" type="ORF">HTY61_12245</name>
</gene>
<keyword evidence="2 9" id="KW-0813">Transport</keyword>
<dbReference type="GO" id="GO:0005886">
    <property type="term" value="C:plasma membrane"/>
    <property type="evidence" value="ECO:0007669"/>
    <property type="project" value="UniProtKB-SubCell"/>
</dbReference>
<organism evidence="11 12">
    <name type="scientific">Oricola thermophila</name>
    <dbReference type="NCBI Taxonomy" id="2742145"/>
    <lineage>
        <taxon>Bacteria</taxon>
        <taxon>Pseudomonadati</taxon>
        <taxon>Pseudomonadota</taxon>
        <taxon>Alphaproteobacteria</taxon>
        <taxon>Hyphomicrobiales</taxon>
        <taxon>Ahrensiaceae</taxon>
        <taxon>Oricola</taxon>
    </lineage>
</organism>
<dbReference type="InterPro" id="IPR055348">
    <property type="entry name" value="DctQ"/>
</dbReference>
<comment type="function">
    <text evidence="9">Part of the tripartite ATP-independent periplasmic (TRAP) transport system.</text>
</comment>
<protein>
    <recommendedName>
        <fullName evidence="9">TRAP transporter small permease protein</fullName>
    </recommendedName>
</protein>